<name>A0AAV5N764_9GAMM</name>
<comment type="caution">
    <text evidence="1">The sequence shown here is derived from an EMBL/GenBank/DDBJ whole genome shotgun (WGS) entry which is preliminary data.</text>
</comment>
<gene>
    <name evidence="1" type="ORF">SOASR030_34300</name>
</gene>
<dbReference type="AlphaFoldDB" id="A0AAV5N764"/>
<sequence length="64" mass="7084">MTISAVFLSLANLPASDIRVKIPPSPELSALITKQRYLIETTNINIQKISERNPKMTFGSTLNP</sequence>
<evidence type="ECO:0000313" key="2">
    <source>
        <dbReference type="Proteomes" id="UP001058124"/>
    </source>
</evidence>
<dbReference type="EMBL" id="BRLH01000014">
    <property type="protein sequence ID" value="GKX57318.1"/>
    <property type="molecule type" value="Genomic_DNA"/>
</dbReference>
<dbReference type="Proteomes" id="UP001058124">
    <property type="component" value="Unassembled WGS sequence"/>
</dbReference>
<organism evidence="1 2">
    <name type="scientific">Leminorella grimontii</name>
    <dbReference type="NCBI Taxonomy" id="82981"/>
    <lineage>
        <taxon>Bacteria</taxon>
        <taxon>Pseudomonadati</taxon>
        <taxon>Pseudomonadota</taxon>
        <taxon>Gammaproteobacteria</taxon>
        <taxon>Enterobacterales</taxon>
        <taxon>Budviciaceae</taxon>
        <taxon>Leminorella</taxon>
    </lineage>
</organism>
<proteinExistence type="predicted"/>
<evidence type="ECO:0000313" key="1">
    <source>
        <dbReference type="EMBL" id="GKX57318.1"/>
    </source>
</evidence>
<protein>
    <submittedName>
        <fullName evidence="1">Uncharacterized protein</fullName>
    </submittedName>
</protein>
<accession>A0AAV5N764</accession>
<reference evidence="1" key="1">
    <citation type="submission" date="2022-06" db="EMBL/GenBank/DDBJ databases">
        <title>Draft genome sequences of Leminorella grimontii str. JCM5902.</title>
        <authorList>
            <person name="Wakabayashi Y."/>
            <person name="Kojima K."/>
        </authorList>
    </citation>
    <scope>NUCLEOTIDE SEQUENCE</scope>
    <source>
        <strain evidence="1">JCM 5902</strain>
    </source>
</reference>
<keyword evidence="2" id="KW-1185">Reference proteome</keyword>